<sequence length="227" mass="26890">FIGSGIRYDLLVPEFNKKANPTELDEYTEEVITNHVSGRLKVAPEHTSDNVLKLMRKPSFKYFHKFKERFDKINIRKKLNLQLIPYFISSHPACELEDMANLAAETKDLGFQLEQVQGFTPTPMTVATVIYYSGYHPYTLKPTKTPISKKEKEEQHRFFFWYKRENQQWIKNTLTKVGRSDLLQKLLPSSNSWQKKKETEVKDTFDDTVTFTSRKKKKFNKKKKRKR</sequence>
<feature type="non-terminal residue" evidence="2">
    <location>
        <position position="1"/>
    </location>
</feature>
<dbReference type="PANTHER" id="PTHR32331:SF0">
    <property type="entry name" value="UPF0313 PROTEIN YGIQ"/>
    <property type="match status" value="1"/>
</dbReference>
<gene>
    <name evidence="2" type="ORF">MNBD_BACTEROID04-787</name>
</gene>
<proteinExistence type="predicted"/>
<reference evidence="2" key="1">
    <citation type="submission" date="2018-06" db="EMBL/GenBank/DDBJ databases">
        <authorList>
            <person name="Zhirakovskaya E."/>
        </authorList>
    </citation>
    <scope>NUCLEOTIDE SEQUENCE</scope>
</reference>
<dbReference type="Pfam" id="PF11842">
    <property type="entry name" value="DUF3362"/>
    <property type="match status" value="1"/>
</dbReference>
<dbReference type="AlphaFoldDB" id="A0A3B0UM39"/>
<dbReference type="InterPro" id="IPR024560">
    <property type="entry name" value="UPF0313_C"/>
</dbReference>
<name>A0A3B0UM39_9ZZZZ</name>
<feature type="domain" description="UPF0313" evidence="1">
    <location>
        <begin position="114"/>
        <end position="191"/>
    </location>
</feature>
<evidence type="ECO:0000313" key="2">
    <source>
        <dbReference type="EMBL" id="VAW26317.1"/>
    </source>
</evidence>
<dbReference type="EMBL" id="UOER01000580">
    <property type="protein sequence ID" value="VAW26317.1"/>
    <property type="molecule type" value="Genomic_DNA"/>
</dbReference>
<dbReference type="InterPro" id="IPR058240">
    <property type="entry name" value="rSAM_sf"/>
</dbReference>
<organism evidence="2">
    <name type="scientific">hydrothermal vent metagenome</name>
    <dbReference type="NCBI Taxonomy" id="652676"/>
    <lineage>
        <taxon>unclassified sequences</taxon>
        <taxon>metagenomes</taxon>
        <taxon>ecological metagenomes</taxon>
    </lineage>
</organism>
<accession>A0A3B0UM39</accession>
<dbReference type="InterPro" id="IPR022946">
    <property type="entry name" value="UPF0313"/>
</dbReference>
<protein>
    <submittedName>
        <fullName evidence="2">UPF0313 [4Fe-4S] protein YgiQ</fullName>
    </submittedName>
</protein>
<dbReference type="PANTHER" id="PTHR32331">
    <property type="entry name" value="UPF0313 PROTEIN YGIQ"/>
    <property type="match status" value="1"/>
</dbReference>
<evidence type="ECO:0000259" key="1">
    <source>
        <dbReference type="Pfam" id="PF11842"/>
    </source>
</evidence>
<dbReference type="SUPFAM" id="SSF102114">
    <property type="entry name" value="Radical SAM enzymes"/>
    <property type="match status" value="1"/>
</dbReference>